<sequence length="347" mass="36270">MIDLTILSPFQRDAYAAIQCSLGETPSSPGGHKASGVGREIVKRRSISVPQFDSSPVAIRRTSFAQVAGLSPPDPTSTMAALFSCGGGGSFRRKRSSSGTTRRSGVIITSPGSNPLALVSYRGAASHRPSLPEEGSGEASAGASSSGGSEEGARGGAVAMVTSSSSGAGLGIPKSASASYLFPLELGTSPQSEPPMFFEPPELSEETIMEPEHLESVSRLQLVLSLSEIIMDLAAQKGSPFAKVTSVEQQKAEEITLFLKLFPLSLCLGSSLIMRSLERSSYLTVPSIRSPSSLGEIAAYKETCIGPWNSVQNQILDSEGFFDDGLLMLRSRKGASLTSRDSAGVSV</sequence>
<feature type="region of interest" description="Disordered" evidence="1">
    <location>
        <begin position="87"/>
        <end position="111"/>
    </location>
</feature>
<evidence type="ECO:0000313" key="2">
    <source>
        <dbReference type="EMBL" id="CAD7227296.1"/>
    </source>
</evidence>
<dbReference type="AlphaFoldDB" id="A0A7R8WEH0"/>
<protein>
    <submittedName>
        <fullName evidence="2">Uncharacterized protein</fullName>
    </submittedName>
</protein>
<reference evidence="2" key="1">
    <citation type="submission" date="2020-11" db="EMBL/GenBank/DDBJ databases">
        <authorList>
            <person name="Tran Van P."/>
        </authorList>
    </citation>
    <scope>NUCLEOTIDE SEQUENCE</scope>
</reference>
<name>A0A7R8WEH0_9CRUS</name>
<accession>A0A7R8WEH0</accession>
<proteinExistence type="predicted"/>
<feature type="compositionally biased region" description="Low complexity" evidence="1">
    <location>
        <begin position="133"/>
        <end position="148"/>
    </location>
</feature>
<evidence type="ECO:0000256" key="1">
    <source>
        <dbReference type="SAM" id="MobiDB-lite"/>
    </source>
</evidence>
<gene>
    <name evidence="2" type="ORF">CTOB1V02_LOCUS5204</name>
</gene>
<dbReference type="EMBL" id="OB661094">
    <property type="protein sequence ID" value="CAD7227296.1"/>
    <property type="molecule type" value="Genomic_DNA"/>
</dbReference>
<organism evidence="2">
    <name type="scientific">Cyprideis torosa</name>
    <dbReference type="NCBI Taxonomy" id="163714"/>
    <lineage>
        <taxon>Eukaryota</taxon>
        <taxon>Metazoa</taxon>
        <taxon>Ecdysozoa</taxon>
        <taxon>Arthropoda</taxon>
        <taxon>Crustacea</taxon>
        <taxon>Oligostraca</taxon>
        <taxon>Ostracoda</taxon>
        <taxon>Podocopa</taxon>
        <taxon>Podocopida</taxon>
        <taxon>Cytherocopina</taxon>
        <taxon>Cytheroidea</taxon>
        <taxon>Cytherideidae</taxon>
        <taxon>Cyprideis</taxon>
    </lineage>
</organism>
<feature type="region of interest" description="Disordered" evidence="1">
    <location>
        <begin position="123"/>
        <end position="157"/>
    </location>
</feature>